<proteinExistence type="inferred from homology"/>
<name>A0ABU8XUZ1_9PROT</name>
<dbReference type="RefSeq" id="WP_418159610.1">
    <property type="nucleotide sequence ID" value="NZ_JBBLZC010000010.1"/>
</dbReference>
<evidence type="ECO:0000256" key="3">
    <source>
        <dbReference type="ARBA" id="ARBA00022801"/>
    </source>
</evidence>
<keyword evidence="4" id="KW-0460">Magnesium</keyword>
<keyword evidence="6" id="KW-1185">Reference proteome</keyword>
<dbReference type="Pfam" id="PF02358">
    <property type="entry name" value="Trehalose_PPase"/>
    <property type="match status" value="1"/>
</dbReference>
<dbReference type="Gene3D" id="3.30.70.1020">
    <property type="entry name" value="Trehalose-6-phosphate phosphatase related protein, domain 2"/>
    <property type="match status" value="1"/>
</dbReference>
<dbReference type="EMBL" id="JBBLZC010000010">
    <property type="protein sequence ID" value="MEK0083762.1"/>
    <property type="molecule type" value="Genomic_DNA"/>
</dbReference>
<dbReference type="InterPro" id="IPR023214">
    <property type="entry name" value="HAD_sf"/>
</dbReference>
<dbReference type="InterPro" id="IPR044651">
    <property type="entry name" value="OTSB-like"/>
</dbReference>
<evidence type="ECO:0000256" key="2">
    <source>
        <dbReference type="ARBA" id="ARBA00008770"/>
    </source>
</evidence>
<organism evidence="5 6">
    <name type="scientific">Benzoatithermus flavus</name>
    <dbReference type="NCBI Taxonomy" id="3108223"/>
    <lineage>
        <taxon>Bacteria</taxon>
        <taxon>Pseudomonadati</taxon>
        <taxon>Pseudomonadota</taxon>
        <taxon>Alphaproteobacteria</taxon>
        <taxon>Geminicoccales</taxon>
        <taxon>Geminicoccaceae</taxon>
        <taxon>Benzoatithermus</taxon>
    </lineage>
</organism>
<evidence type="ECO:0000256" key="4">
    <source>
        <dbReference type="RuleBase" id="RU361117"/>
    </source>
</evidence>
<gene>
    <name evidence="5" type="primary">otsB</name>
    <name evidence="5" type="ORF">U1T56_11415</name>
</gene>
<dbReference type="InterPro" id="IPR003337">
    <property type="entry name" value="Trehalose_PPase"/>
</dbReference>
<protein>
    <recommendedName>
        <fullName evidence="4">Trehalose 6-phosphate phosphatase</fullName>
        <ecNumber evidence="4">3.1.3.12</ecNumber>
    </recommendedName>
</protein>
<dbReference type="GO" id="GO:0004805">
    <property type="term" value="F:trehalose-phosphatase activity"/>
    <property type="evidence" value="ECO:0007669"/>
    <property type="project" value="UniProtKB-EC"/>
</dbReference>
<keyword evidence="3 4" id="KW-0378">Hydrolase</keyword>
<dbReference type="NCBIfam" id="TIGR01484">
    <property type="entry name" value="HAD-SF-IIB"/>
    <property type="match status" value="1"/>
</dbReference>
<evidence type="ECO:0000313" key="6">
    <source>
        <dbReference type="Proteomes" id="UP001375743"/>
    </source>
</evidence>
<dbReference type="SUPFAM" id="SSF56784">
    <property type="entry name" value="HAD-like"/>
    <property type="match status" value="1"/>
</dbReference>
<dbReference type="CDD" id="cd01627">
    <property type="entry name" value="HAD_TPP"/>
    <property type="match status" value="1"/>
</dbReference>
<evidence type="ECO:0000313" key="5">
    <source>
        <dbReference type="EMBL" id="MEK0083762.1"/>
    </source>
</evidence>
<accession>A0ABU8XUZ1</accession>
<comment type="cofactor">
    <cofactor evidence="4">
        <name>Mg(2+)</name>
        <dbReference type="ChEBI" id="CHEBI:18420"/>
    </cofactor>
</comment>
<dbReference type="InterPro" id="IPR006379">
    <property type="entry name" value="HAD-SF_hydro_IIB"/>
</dbReference>
<sequence length="251" mass="27129">MNKPLLPEPPPLDLDRSALFLDYDGTLVGIAPTPAEARADDELRDLLRDLLVRLNGAVAIISGRRVADIDHFLAPLRLTVAGLHGLELRRHDGSLVQCAAADDSLERVRAAFRSFVARNPGTLLEDKRLTVALHYRLAPSAAEEAAVLAARLAEESGGTLRLQQGKMVVELLPAGRDKGRAIEDLLALPEFAGRDPVFVGDDVTDEAGFLVVNRRGGISVRVGAADHPTEARRCLADIGALRRWLHASLAR</sequence>
<dbReference type="InterPro" id="IPR036412">
    <property type="entry name" value="HAD-like_sf"/>
</dbReference>
<evidence type="ECO:0000256" key="1">
    <source>
        <dbReference type="ARBA" id="ARBA00005199"/>
    </source>
</evidence>
<dbReference type="Proteomes" id="UP001375743">
    <property type="component" value="Unassembled WGS sequence"/>
</dbReference>
<dbReference type="PANTHER" id="PTHR43768:SF3">
    <property type="entry name" value="TREHALOSE 6-PHOSPHATE PHOSPHATASE"/>
    <property type="match status" value="1"/>
</dbReference>
<comment type="pathway">
    <text evidence="1 4">Glycan biosynthesis; trehalose biosynthesis.</text>
</comment>
<reference evidence="5 6" key="1">
    <citation type="submission" date="2024-01" db="EMBL/GenBank/DDBJ databases">
        <title>Multi-omics insights into the function and evolution of sodium benzoate biodegradation pathways in Benzoatithermus flavus gen. nov., sp. nov. from hot spring.</title>
        <authorList>
            <person name="Hu C.-J."/>
            <person name="Li W.-J."/>
        </authorList>
    </citation>
    <scope>NUCLEOTIDE SEQUENCE [LARGE SCALE GENOMIC DNA]</scope>
    <source>
        <strain evidence="5 6">SYSU G07066</strain>
    </source>
</reference>
<dbReference type="EC" id="3.1.3.12" evidence="4"/>
<comment type="caution">
    <text evidence="5">The sequence shown here is derived from an EMBL/GenBank/DDBJ whole genome shotgun (WGS) entry which is preliminary data.</text>
</comment>
<comment type="similarity">
    <text evidence="2 4">Belongs to the trehalose phosphatase family.</text>
</comment>
<dbReference type="Gene3D" id="3.40.50.1000">
    <property type="entry name" value="HAD superfamily/HAD-like"/>
    <property type="match status" value="1"/>
</dbReference>
<keyword evidence="4" id="KW-0479">Metal-binding</keyword>
<comment type="catalytic activity">
    <reaction evidence="4">
        <text>alpha,alpha-trehalose 6-phosphate + H2O = alpha,alpha-trehalose + phosphate</text>
        <dbReference type="Rhea" id="RHEA:23420"/>
        <dbReference type="ChEBI" id="CHEBI:15377"/>
        <dbReference type="ChEBI" id="CHEBI:16551"/>
        <dbReference type="ChEBI" id="CHEBI:43474"/>
        <dbReference type="ChEBI" id="CHEBI:58429"/>
        <dbReference type="EC" id="3.1.3.12"/>
    </reaction>
</comment>
<dbReference type="PANTHER" id="PTHR43768">
    <property type="entry name" value="TREHALOSE 6-PHOSPHATE PHOSPHATASE"/>
    <property type="match status" value="1"/>
</dbReference>
<comment type="function">
    <text evidence="4">Removes the phosphate from trehalose 6-phosphate to produce free trehalose.</text>
</comment>
<dbReference type="NCBIfam" id="TIGR00685">
    <property type="entry name" value="T6PP"/>
    <property type="match status" value="1"/>
</dbReference>